<gene>
    <name evidence="1" type="ORF">ACH50_20625</name>
</gene>
<dbReference type="Proteomes" id="UP000037315">
    <property type="component" value="Unassembled WGS sequence"/>
</dbReference>
<dbReference type="PATRIC" id="fig|1656095.3.peg.3795"/>
<protein>
    <submittedName>
        <fullName evidence="1">Uncharacterized protein</fullName>
    </submittedName>
</protein>
<reference evidence="1 2" key="1">
    <citation type="submission" date="2015-06" db="EMBL/GenBank/DDBJ databases">
        <title>Genome sequencing of Cronobacter sp. strain DJ34 isolated from petroleum contaminated sludge of Duliajan Oil Fields, Assam, India.</title>
        <authorList>
            <person name="Pal S."/>
            <person name="Banerjee T.D."/>
            <person name="Roy A."/>
            <person name="Sar P."/>
            <person name="Kazy S.K."/>
        </authorList>
    </citation>
    <scope>NUCLEOTIDE SEQUENCE [LARGE SCALE GENOMIC DNA]</scope>
    <source>
        <strain evidence="1 2">DJ34</strain>
    </source>
</reference>
<dbReference type="EMBL" id="LFEJ01000027">
    <property type="protein sequence ID" value="KMV32437.1"/>
    <property type="molecule type" value="Genomic_DNA"/>
</dbReference>
<dbReference type="STRING" id="1121863.GCA_000621185_03813"/>
<comment type="caution">
    <text evidence="1">The sequence shown here is derived from an EMBL/GenBank/DDBJ whole genome shotgun (WGS) entry which is preliminary data.</text>
</comment>
<accession>A0A0J8VH14</accession>
<dbReference type="OrthoDB" id="7053268at2"/>
<proteinExistence type="predicted"/>
<evidence type="ECO:0000313" key="2">
    <source>
        <dbReference type="Proteomes" id="UP000037315"/>
    </source>
</evidence>
<sequence length="560" mass="60449">MKFLGKLILTLLAAVLIVLLAFYILLQTRWGAGWITSWVNGHSDYHITFDEMDHSFSSPSHLVLKNVTFGRNGQPATLVAQKVDIGLSSRQLTEPSHVDTILLQKGTLNFSPSTAPLPFRADNLRLSEMAFNSPNTEWDLSAQRVNGGLSPWLPEAGKILGTQANIQLSAGSMTLNGVPFSNVFIQGAIDKDQVTLSNIGADVARGALTGTARRNADGSWVVESLRISDVRLQSDKSLSDFFKPLTTIPSLALGRLEITDARLEGPGWAATDLDVSVRNLTIAKGDWQSEDGRLSMNASEFISGSLHFFDPIVNADFSPQGIALRQFTTRWEGGMARASGNWLRDGRALVLDEVALAGLEYTLPADWKKQWQQKLPDWLNSITVKRLAASRNLIIDIDPLFPFQLTALDGYGNNLQLARNSQWGIWGGNATLNAAAGTFNRIDVRRPSITLNANASTINVTELSAFAGQGMLEATAAISQLPQRQVTLSLNGRAVPVNVLRNWGWALVPLQGDGNLQLTASGSLAAGAPLRPSVNGQLQVTGANGQQIQQVMQGGVVPGA</sequence>
<evidence type="ECO:0000313" key="1">
    <source>
        <dbReference type="EMBL" id="KMV32437.1"/>
    </source>
</evidence>
<name>A0A0J8VH14_9ENTR</name>
<keyword evidence="2" id="KW-1185">Reference proteome</keyword>
<dbReference type="RefSeq" id="WP_024557847.1">
    <property type="nucleotide sequence ID" value="NZ_LFEJ01000027.1"/>
</dbReference>
<organism evidence="1 2">
    <name type="scientific">Franconibacter pulveris</name>
    <dbReference type="NCBI Taxonomy" id="435910"/>
    <lineage>
        <taxon>Bacteria</taxon>
        <taxon>Pseudomonadati</taxon>
        <taxon>Pseudomonadota</taxon>
        <taxon>Gammaproteobacteria</taxon>
        <taxon>Enterobacterales</taxon>
        <taxon>Enterobacteriaceae</taxon>
        <taxon>Franconibacter</taxon>
    </lineage>
</organism>
<dbReference type="AlphaFoldDB" id="A0A0J8VH14"/>